<gene>
    <name evidence="1" type="ORF">NBG4_520017</name>
</gene>
<dbReference type="InterPro" id="IPR027405">
    <property type="entry name" value="YidB-like"/>
</dbReference>
<dbReference type="Proteomes" id="UP000245125">
    <property type="component" value="Unassembled WGS sequence"/>
</dbReference>
<evidence type="ECO:0000313" key="1">
    <source>
        <dbReference type="EMBL" id="SPQ01390.1"/>
    </source>
</evidence>
<reference evidence="2" key="1">
    <citation type="submission" date="2018-03" db="EMBL/GenBank/DDBJ databases">
        <authorList>
            <person name="Zecchin S."/>
        </authorList>
    </citation>
    <scope>NUCLEOTIDE SEQUENCE [LARGE SCALE GENOMIC DNA]</scope>
</reference>
<evidence type="ECO:0000313" key="2">
    <source>
        <dbReference type="Proteomes" id="UP000245125"/>
    </source>
</evidence>
<dbReference type="Gene3D" id="1.10.10.690">
    <property type="entry name" value="YidB-like"/>
    <property type="match status" value="1"/>
</dbReference>
<dbReference type="InterPro" id="IPR045372">
    <property type="entry name" value="YidB"/>
</dbReference>
<dbReference type="SUPFAM" id="SSF140804">
    <property type="entry name" value="YidB-like"/>
    <property type="match status" value="1"/>
</dbReference>
<proteinExistence type="predicted"/>
<accession>A0A2U3QJ38</accession>
<dbReference type="Pfam" id="PF20159">
    <property type="entry name" value="YidB"/>
    <property type="match status" value="1"/>
</dbReference>
<keyword evidence="2" id="KW-1185">Reference proteome</keyword>
<name>A0A2U3QJ38_9BACT</name>
<organism evidence="1 2">
    <name type="scientific">Candidatus Sulfobium mesophilum</name>
    <dbReference type="NCBI Taxonomy" id="2016548"/>
    <lineage>
        <taxon>Bacteria</taxon>
        <taxon>Pseudomonadati</taxon>
        <taxon>Nitrospirota</taxon>
        <taxon>Nitrospiria</taxon>
        <taxon>Nitrospirales</taxon>
        <taxon>Nitrospiraceae</taxon>
        <taxon>Candidatus Sulfobium</taxon>
    </lineage>
</organism>
<dbReference type="EMBL" id="OUUY01000100">
    <property type="protein sequence ID" value="SPQ01390.1"/>
    <property type="molecule type" value="Genomic_DNA"/>
</dbReference>
<dbReference type="OrthoDB" id="9795283at2"/>
<dbReference type="AlphaFoldDB" id="A0A2U3QJ38"/>
<protein>
    <recommendedName>
        <fullName evidence="3">DUF937 domain-containing protein</fullName>
    </recommendedName>
</protein>
<sequence>MSFLDEVKDKIVSAVGGMKGEHSDLIDSIMGMITNKESGGLEGLVNSFKEKGLGDIMSSWISTGRNLPVSDDQVQQGIGKDQIQRLAEKTGLSPDAAKAKLAELLPDIIDKLTPEGRIPEGGLLEKAFDFLKNKR</sequence>
<evidence type="ECO:0008006" key="3">
    <source>
        <dbReference type="Google" id="ProtNLM"/>
    </source>
</evidence>